<dbReference type="UniPathway" id="UPA00610">
    <property type="reaction ID" value="UER00666"/>
</dbReference>
<dbReference type="HAMAP" id="MF_00116">
    <property type="entry name" value="dUTPase_bact"/>
    <property type="match status" value="1"/>
</dbReference>
<dbReference type="PANTHER" id="PTHR11241:SF0">
    <property type="entry name" value="DEOXYURIDINE 5'-TRIPHOSPHATE NUCLEOTIDOHYDROLASE"/>
    <property type="match status" value="1"/>
</dbReference>
<dbReference type="FunFam" id="2.70.40.10:FF:000002">
    <property type="entry name" value="dUTP diphosphatase"/>
    <property type="match status" value="1"/>
</dbReference>
<organism evidence="10 11">
    <name type="scientific">Fodinibius halophilus</name>
    <dbReference type="NCBI Taxonomy" id="1736908"/>
    <lineage>
        <taxon>Bacteria</taxon>
        <taxon>Pseudomonadati</taxon>
        <taxon>Balneolota</taxon>
        <taxon>Balneolia</taxon>
        <taxon>Balneolales</taxon>
        <taxon>Balneolaceae</taxon>
        <taxon>Fodinibius</taxon>
    </lineage>
</organism>
<dbReference type="SUPFAM" id="SSF51283">
    <property type="entry name" value="dUTPase-like"/>
    <property type="match status" value="1"/>
</dbReference>
<evidence type="ECO:0000313" key="11">
    <source>
        <dbReference type="Proteomes" id="UP000479132"/>
    </source>
</evidence>
<dbReference type="GO" id="GO:0004170">
    <property type="term" value="F:dUTP diphosphatase activity"/>
    <property type="evidence" value="ECO:0007669"/>
    <property type="project" value="UniProtKB-UniRule"/>
</dbReference>
<keyword evidence="2 7" id="KW-0479">Metal-binding</keyword>
<dbReference type="AlphaFoldDB" id="A0A6M1T3C6"/>
<feature type="binding site" evidence="7">
    <location>
        <position position="79"/>
    </location>
    <ligand>
        <name>substrate</name>
    </ligand>
</feature>
<dbReference type="NCBIfam" id="TIGR00576">
    <property type="entry name" value="dut"/>
    <property type="match status" value="1"/>
</dbReference>
<dbReference type="PANTHER" id="PTHR11241">
    <property type="entry name" value="DEOXYURIDINE 5'-TRIPHOSPHATE NUCLEOTIDOHYDROLASE"/>
    <property type="match status" value="1"/>
</dbReference>
<protein>
    <recommendedName>
        <fullName evidence="7">Deoxyuridine 5'-triphosphate nucleotidohydrolase</fullName>
        <shortName evidence="7">dUTPase</shortName>
        <ecNumber evidence="7">3.6.1.23</ecNumber>
    </recommendedName>
    <alternativeName>
        <fullName evidence="7">dUTP pyrophosphatase</fullName>
    </alternativeName>
</protein>
<dbReference type="InterPro" id="IPR036157">
    <property type="entry name" value="dUTPase-like_sf"/>
</dbReference>
<evidence type="ECO:0000256" key="1">
    <source>
        <dbReference type="ARBA" id="ARBA00006581"/>
    </source>
</evidence>
<keyword evidence="5 7" id="KW-0546">Nucleotide metabolism</keyword>
<evidence type="ECO:0000313" key="10">
    <source>
        <dbReference type="EMBL" id="NGP88569.1"/>
    </source>
</evidence>
<accession>A0A6M1T3C6</accession>
<comment type="cofactor">
    <cofactor evidence="7">
        <name>Mg(2+)</name>
        <dbReference type="ChEBI" id="CHEBI:18420"/>
    </cofactor>
</comment>
<name>A0A6M1T3C6_9BACT</name>
<dbReference type="Pfam" id="PF00692">
    <property type="entry name" value="dUTPase"/>
    <property type="match status" value="1"/>
</dbReference>
<dbReference type="EMBL" id="JAALLS010000010">
    <property type="protein sequence ID" value="NGP88569.1"/>
    <property type="molecule type" value="Genomic_DNA"/>
</dbReference>
<dbReference type="CDD" id="cd07557">
    <property type="entry name" value="trimeric_dUTPase"/>
    <property type="match status" value="1"/>
</dbReference>
<evidence type="ECO:0000256" key="6">
    <source>
        <dbReference type="ARBA" id="ARBA00047686"/>
    </source>
</evidence>
<dbReference type="RefSeq" id="WP_165268432.1">
    <property type="nucleotide sequence ID" value="NZ_JAALLS010000010.1"/>
</dbReference>
<dbReference type="InterPro" id="IPR033704">
    <property type="entry name" value="dUTPase_trimeric"/>
</dbReference>
<proteinExistence type="inferred from homology"/>
<comment type="pathway">
    <text evidence="7">Pyrimidine metabolism; dUMP biosynthesis; dUMP from dCTP (dUTP route): step 2/2.</text>
</comment>
<dbReference type="InterPro" id="IPR029054">
    <property type="entry name" value="dUTPase-like"/>
</dbReference>
<evidence type="ECO:0000256" key="2">
    <source>
        <dbReference type="ARBA" id="ARBA00022723"/>
    </source>
</evidence>
<comment type="function">
    <text evidence="7">This enzyme is involved in nucleotide metabolism: it produces dUMP, the immediate precursor of thymidine nucleotides and it decreases the intracellular concentration of dUTP so that uracil cannot be incorporated into DNA.</text>
</comment>
<evidence type="ECO:0000259" key="9">
    <source>
        <dbReference type="Pfam" id="PF00692"/>
    </source>
</evidence>
<dbReference type="GO" id="GO:0000287">
    <property type="term" value="F:magnesium ion binding"/>
    <property type="evidence" value="ECO:0007669"/>
    <property type="project" value="UniProtKB-UniRule"/>
</dbReference>
<comment type="catalytic activity">
    <reaction evidence="6 7">
        <text>dUTP + H2O = dUMP + diphosphate + H(+)</text>
        <dbReference type="Rhea" id="RHEA:10248"/>
        <dbReference type="ChEBI" id="CHEBI:15377"/>
        <dbReference type="ChEBI" id="CHEBI:15378"/>
        <dbReference type="ChEBI" id="CHEBI:33019"/>
        <dbReference type="ChEBI" id="CHEBI:61555"/>
        <dbReference type="ChEBI" id="CHEBI:246422"/>
        <dbReference type="EC" id="3.6.1.23"/>
    </reaction>
</comment>
<dbReference type="Gene3D" id="2.70.40.10">
    <property type="match status" value="1"/>
</dbReference>
<comment type="similarity">
    <text evidence="1 7">Belongs to the dUTPase family.</text>
</comment>
<dbReference type="NCBIfam" id="NF001862">
    <property type="entry name" value="PRK00601.1"/>
    <property type="match status" value="1"/>
</dbReference>
<feature type="binding site" evidence="7">
    <location>
        <begin position="66"/>
        <end position="68"/>
    </location>
    <ligand>
        <name>substrate</name>
    </ligand>
</feature>
<dbReference type="Proteomes" id="UP000479132">
    <property type="component" value="Unassembled WGS sequence"/>
</dbReference>
<evidence type="ECO:0000256" key="8">
    <source>
        <dbReference type="SAM" id="MobiDB-lite"/>
    </source>
</evidence>
<evidence type="ECO:0000256" key="5">
    <source>
        <dbReference type="ARBA" id="ARBA00023080"/>
    </source>
</evidence>
<evidence type="ECO:0000256" key="4">
    <source>
        <dbReference type="ARBA" id="ARBA00022842"/>
    </source>
</evidence>
<feature type="region of interest" description="Disordered" evidence="8">
    <location>
        <begin position="128"/>
        <end position="147"/>
    </location>
</feature>
<dbReference type="EC" id="3.6.1.23" evidence="7"/>
<dbReference type="GO" id="GO:0006226">
    <property type="term" value="P:dUMP biosynthetic process"/>
    <property type="evidence" value="ECO:0007669"/>
    <property type="project" value="UniProtKB-UniRule"/>
</dbReference>
<evidence type="ECO:0000256" key="7">
    <source>
        <dbReference type="HAMAP-Rule" id="MF_00116"/>
    </source>
</evidence>
<reference evidence="10 11" key="1">
    <citation type="submission" date="2020-02" db="EMBL/GenBank/DDBJ databases">
        <title>Aliifodinibius halophilus 2W32, complete genome.</title>
        <authorList>
            <person name="Li Y."/>
            <person name="Wu S."/>
        </authorList>
    </citation>
    <scope>NUCLEOTIDE SEQUENCE [LARGE SCALE GENOMIC DNA]</scope>
    <source>
        <strain evidence="10 11">2W32</strain>
    </source>
</reference>
<keyword evidence="3 7" id="KW-0378">Hydrolase</keyword>
<feature type="binding site" evidence="7">
    <location>
        <begin position="83"/>
        <end position="85"/>
    </location>
    <ligand>
        <name>substrate</name>
    </ligand>
</feature>
<evidence type="ECO:0000256" key="3">
    <source>
        <dbReference type="ARBA" id="ARBA00022801"/>
    </source>
</evidence>
<dbReference type="GO" id="GO:0046081">
    <property type="term" value="P:dUTP catabolic process"/>
    <property type="evidence" value="ECO:0007669"/>
    <property type="project" value="InterPro"/>
</dbReference>
<comment type="caution">
    <text evidence="10">The sequence shown here is derived from an EMBL/GenBank/DDBJ whole genome shotgun (WGS) entry which is preliminary data.</text>
</comment>
<feature type="domain" description="dUTPase-like" evidence="9">
    <location>
        <begin position="14"/>
        <end position="145"/>
    </location>
</feature>
<gene>
    <name evidence="7 10" type="primary">dut</name>
    <name evidence="10" type="ORF">G3569_09385</name>
</gene>
<comment type="caution">
    <text evidence="7">Lacks conserved residue(s) required for the propagation of feature annotation.</text>
</comment>
<keyword evidence="11" id="KW-1185">Reference proteome</keyword>
<keyword evidence="4 7" id="KW-0460">Magnesium</keyword>
<dbReference type="InterPro" id="IPR008181">
    <property type="entry name" value="dUTPase"/>
</dbReference>
<sequence>MNIQFKRLAHAKDLPLPSYESTYAAGMDVRAALDEPITLAPGERTLIPTGLKMAMPQGYEAQIRPRSGLAYRNGITMLNTPGTIDADYRGEVKVLAVNLGDEPFEIDHGDRVAQMVIAPVLQADINEVENLSDTDRGEGGFGSTGVK</sequence>